<evidence type="ECO:0000313" key="5">
    <source>
        <dbReference type="Proteomes" id="UP000606499"/>
    </source>
</evidence>
<dbReference type="GO" id="GO:0006310">
    <property type="term" value="P:DNA recombination"/>
    <property type="evidence" value="ECO:0007669"/>
    <property type="project" value="UniProtKB-KW"/>
</dbReference>
<dbReference type="InterPro" id="IPR011010">
    <property type="entry name" value="DNA_brk_join_enz"/>
</dbReference>
<organism evidence="4 5">
    <name type="scientific">Agathobaculum faecis</name>
    <dbReference type="NCBI Taxonomy" id="2763013"/>
    <lineage>
        <taxon>Bacteria</taxon>
        <taxon>Bacillati</taxon>
        <taxon>Bacillota</taxon>
        <taxon>Clostridia</taxon>
        <taxon>Eubacteriales</taxon>
        <taxon>Butyricicoccaceae</taxon>
        <taxon>Agathobaculum</taxon>
    </lineage>
</organism>
<dbReference type="Gene3D" id="1.10.443.10">
    <property type="entry name" value="Intergrase catalytic core"/>
    <property type="match status" value="1"/>
</dbReference>
<dbReference type="RefSeq" id="WP_082397010.1">
    <property type="nucleotide sequence ID" value="NZ_JACOPL010000008.1"/>
</dbReference>
<dbReference type="AlphaFoldDB" id="A0A923LUW7"/>
<dbReference type="InterPro" id="IPR013762">
    <property type="entry name" value="Integrase-like_cat_sf"/>
</dbReference>
<proteinExistence type="predicted"/>
<evidence type="ECO:0000256" key="1">
    <source>
        <dbReference type="ARBA" id="ARBA00023125"/>
    </source>
</evidence>
<evidence type="ECO:0000256" key="2">
    <source>
        <dbReference type="ARBA" id="ARBA00023172"/>
    </source>
</evidence>
<name>A0A923LUW7_9FIRM</name>
<dbReference type="InterPro" id="IPR002104">
    <property type="entry name" value="Integrase_catalytic"/>
</dbReference>
<dbReference type="InterPro" id="IPR010998">
    <property type="entry name" value="Integrase_recombinase_N"/>
</dbReference>
<gene>
    <name evidence="4" type="ORF">H8S45_10055</name>
</gene>
<keyword evidence="5" id="KW-1185">Reference proteome</keyword>
<evidence type="ECO:0000313" key="4">
    <source>
        <dbReference type="EMBL" id="MBC5725795.1"/>
    </source>
</evidence>
<sequence length="257" mass="29286">MVMQHCTSLLALLRNHIIPEIGRIPVQKLQPIHVEMLYNTLRTKKCGGAKGHAEDKGRIPCLSATTLRHIHTLLKTAFDKAVDWKIIEENPVTCDAPKKAKTERHIWTAEMVKQALDGIENPQLHLAVHLAFICSLRIGETVGLTWDDIDFDKNLIHVHRTLQRVSRESLQFIPQDDIIHIFPSKIANTNSTLVLKLPKTANSNRIIYLTPALRRELMLRKAMAAKQRAFAGEEYYDFNLVFALEDGFTVEPKLCEK</sequence>
<dbReference type="Gene3D" id="1.10.150.130">
    <property type="match status" value="1"/>
</dbReference>
<comment type="caution">
    <text evidence="4">The sequence shown here is derived from an EMBL/GenBank/DDBJ whole genome shotgun (WGS) entry which is preliminary data.</text>
</comment>
<accession>A0A923LUW7</accession>
<dbReference type="PROSITE" id="PS51898">
    <property type="entry name" value="TYR_RECOMBINASE"/>
    <property type="match status" value="1"/>
</dbReference>
<keyword evidence="2" id="KW-0233">DNA recombination</keyword>
<dbReference type="SUPFAM" id="SSF56349">
    <property type="entry name" value="DNA breaking-rejoining enzymes"/>
    <property type="match status" value="1"/>
</dbReference>
<dbReference type="GO" id="GO:0003677">
    <property type="term" value="F:DNA binding"/>
    <property type="evidence" value="ECO:0007669"/>
    <property type="project" value="UniProtKB-KW"/>
</dbReference>
<dbReference type="Proteomes" id="UP000606499">
    <property type="component" value="Unassembled WGS sequence"/>
</dbReference>
<keyword evidence="1" id="KW-0238">DNA-binding</keyword>
<dbReference type="GO" id="GO:0015074">
    <property type="term" value="P:DNA integration"/>
    <property type="evidence" value="ECO:0007669"/>
    <property type="project" value="InterPro"/>
</dbReference>
<evidence type="ECO:0000259" key="3">
    <source>
        <dbReference type="PROSITE" id="PS51898"/>
    </source>
</evidence>
<dbReference type="EMBL" id="JACOPL010000008">
    <property type="protein sequence ID" value="MBC5725795.1"/>
    <property type="molecule type" value="Genomic_DNA"/>
</dbReference>
<protein>
    <submittedName>
        <fullName evidence="4">Tyrosine-type recombinase/integrase</fullName>
    </submittedName>
</protein>
<feature type="domain" description="Tyr recombinase" evidence="3">
    <location>
        <begin position="102"/>
        <end position="257"/>
    </location>
</feature>
<dbReference type="Pfam" id="PF00589">
    <property type="entry name" value="Phage_integrase"/>
    <property type="match status" value="1"/>
</dbReference>
<reference evidence="4" key="1">
    <citation type="submission" date="2020-08" db="EMBL/GenBank/DDBJ databases">
        <title>Genome public.</title>
        <authorList>
            <person name="Liu C."/>
            <person name="Sun Q."/>
        </authorList>
    </citation>
    <scope>NUCLEOTIDE SEQUENCE</scope>
    <source>
        <strain evidence="4">NSJ-28</strain>
    </source>
</reference>